<comment type="caution">
    <text evidence="2">The sequence shown here is derived from an EMBL/GenBank/DDBJ whole genome shotgun (WGS) entry which is preliminary data.</text>
</comment>
<dbReference type="OrthoDB" id="1096772at2759"/>
<evidence type="ECO:0000313" key="3">
    <source>
        <dbReference type="Proteomes" id="UP000631114"/>
    </source>
</evidence>
<feature type="compositionally biased region" description="Basic and acidic residues" evidence="1">
    <location>
        <begin position="61"/>
        <end position="75"/>
    </location>
</feature>
<evidence type="ECO:0000256" key="1">
    <source>
        <dbReference type="SAM" id="MobiDB-lite"/>
    </source>
</evidence>
<evidence type="ECO:0000313" key="2">
    <source>
        <dbReference type="EMBL" id="KAF9604381.1"/>
    </source>
</evidence>
<protein>
    <submittedName>
        <fullName evidence="2">Uncharacterized protein</fullName>
    </submittedName>
</protein>
<dbReference type="AlphaFoldDB" id="A0A835HRD2"/>
<feature type="region of interest" description="Disordered" evidence="1">
    <location>
        <begin position="1"/>
        <end position="30"/>
    </location>
</feature>
<name>A0A835HRD2_9MAGN</name>
<dbReference type="EMBL" id="JADFTS010000005">
    <property type="protein sequence ID" value="KAF9604381.1"/>
    <property type="molecule type" value="Genomic_DNA"/>
</dbReference>
<feature type="compositionally biased region" description="Acidic residues" evidence="1">
    <location>
        <begin position="226"/>
        <end position="246"/>
    </location>
</feature>
<feature type="compositionally biased region" description="Low complexity" evidence="1">
    <location>
        <begin position="14"/>
        <end position="26"/>
    </location>
</feature>
<keyword evidence="3" id="KW-1185">Reference proteome</keyword>
<accession>A0A835HRD2</accession>
<dbReference type="Proteomes" id="UP000631114">
    <property type="component" value="Unassembled WGS sequence"/>
</dbReference>
<reference evidence="2 3" key="1">
    <citation type="submission" date="2020-10" db="EMBL/GenBank/DDBJ databases">
        <title>The Coptis chinensis genome and diversification of protoberbering-type alkaloids.</title>
        <authorList>
            <person name="Wang B."/>
            <person name="Shu S."/>
            <person name="Song C."/>
            <person name="Liu Y."/>
        </authorList>
    </citation>
    <scope>NUCLEOTIDE SEQUENCE [LARGE SCALE GENOMIC DNA]</scope>
    <source>
        <strain evidence="2">HL-2020</strain>
        <tissue evidence="2">Leaf</tissue>
    </source>
</reference>
<gene>
    <name evidence="2" type="ORF">IFM89_006390</name>
</gene>
<feature type="region of interest" description="Disordered" evidence="1">
    <location>
        <begin position="59"/>
        <end position="89"/>
    </location>
</feature>
<sequence>MDISEFEQPPAPSQVVGTQQTQNGVGKEAPLLVEKTNSSLNTTGTSTANTVVVRQQAGKEAYADKARDRRSRTVDISDLPTPGMRGETPSIKISARSVDKGLSKAYWEVDVLMSTGRTIHVDRNTLDRDMGYYASVLVDVDMTQTIPDKILVEVENTDIEFWQDVSVENEVQEDPVMTIEGGHEQEEEGSVGDVVLDTMDTSCSLMSPVWQALVTNNVFDVREGEESVPESPELETDLVRQEDDETGQVSTPTQEGVVRGSETYW</sequence>
<organism evidence="2 3">
    <name type="scientific">Coptis chinensis</name>
    <dbReference type="NCBI Taxonomy" id="261450"/>
    <lineage>
        <taxon>Eukaryota</taxon>
        <taxon>Viridiplantae</taxon>
        <taxon>Streptophyta</taxon>
        <taxon>Embryophyta</taxon>
        <taxon>Tracheophyta</taxon>
        <taxon>Spermatophyta</taxon>
        <taxon>Magnoliopsida</taxon>
        <taxon>Ranunculales</taxon>
        <taxon>Ranunculaceae</taxon>
        <taxon>Coptidoideae</taxon>
        <taxon>Coptis</taxon>
    </lineage>
</organism>
<feature type="region of interest" description="Disordered" evidence="1">
    <location>
        <begin position="223"/>
        <end position="265"/>
    </location>
</feature>
<proteinExistence type="predicted"/>